<gene>
    <name evidence="4" type="ORF">SAMN03084138_01564</name>
</gene>
<dbReference type="Proteomes" id="UP000182692">
    <property type="component" value="Unassembled WGS sequence"/>
</dbReference>
<accession>A0A1I5ND49</accession>
<dbReference type="Pfam" id="PF13305">
    <property type="entry name" value="TetR_C_33"/>
    <property type="match status" value="1"/>
</dbReference>
<dbReference type="AlphaFoldDB" id="A0A1I5ND49"/>
<dbReference type="SUPFAM" id="SSF46689">
    <property type="entry name" value="Homeodomain-like"/>
    <property type="match status" value="1"/>
</dbReference>
<dbReference type="InterPro" id="IPR009057">
    <property type="entry name" value="Homeodomain-like_sf"/>
</dbReference>
<dbReference type="GO" id="GO:0003677">
    <property type="term" value="F:DNA binding"/>
    <property type="evidence" value="ECO:0007669"/>
    <property type="project" value="UniProtKB-KW"/>
</dbReference>
<dbReference type="InterPro" id="IPR025996">
    <property type="entry name" value="MT1864/Rv1816-like_C"/>
</dbReference>
<evidence type="ECO:0000313" key="4">
    <source>
        <dbReference type="EMBL" id="SFP19316.1"/>
    </source>
</evidence>
<reference evidence="4 5" key="1">
    <citation type="submission" date="2016-10" db="EMBL/GenBank/DDBJ databases">
        <authorList>
            <person name="de Groot N.N."/>
        </authorList>
    </citation>
    <scope>NUCLEOTIDE SEQUENCE [LARGE SCALE GENOMIC DNA]</scope>
    <source>
        <strain evidence="4 5">DSM 15893</strain>
    </source>
</reference>
<name>A0A1I5ND49_9GAMM</name>
<feature type="domain" description="HTH-type transcriptional regulator MT1864/Rv1816-like C-terminal" evidence="3">
    <location>
        <begin position="111"/>
        <end position="210"/>
    </location>
</feature>
<keyword evidence="4" id="KW-0238">DNA-binding</keyword>
<keyword evidence="1" id="KW-0805">Transcription regulation</keyword>
<organism evidence="4 5">
    <name type="scientific">Enterovibrio norvegicus DSM 15893</name>
    <dbReference type="NCBI Taxonomy" id="1121869"/>
    <lineage>
        <taxon>Bacteria</taxon>
        <taxon>Pseudomonadati</taxon>
        <taxon>Pseudomonadota</taxon>
        <taxon>Gammaproteobacteria</taxon>
        <taxon>Vibrionales</taxon>
        <taxon>Vibrionaceae</taxon>
        <taxon>Enterovibrio</taxon>
    </lineage>
</organism>
<evidence type="ECO:0000259" key="3">
    <source>
        <dbReference type="Pfam" id="PF13305"/>
    </source>
</evidence>
<evidence type="ECO:0000256" key="1">
    <source>
        <dbReference type="ARBA" id="ARBA00023015"/>
    </source>
</evidence>
<keyword evidence="2" id="KW-0804">Transcription</keyword>
<dbReference type="InterPro" id="IPR036271">
    <property type="entry name" value="Tet_transcr_reg_TetR-rel_C_sf"/>
</dbReference>
<dbReference type="EMBL" id="FOWR01000009">
    <property type="protein sequence ID" value="SFP19316.1"/>
    <property type="molecule type" value="Genomic_DNA"/>
</dbReference>
<evidence type="ECO:0000313" key="5">
    <source>
        <dbReference type="Proteomes" id="UP000182692"/>
    </source>
</evidence>
<evidence type="ECO:0000256" key="2">
    <source>
        <dbReference type="ARBA" id="ARBA00023163"/>
    </source>
</evidence>
<proteinExistence type="predicted"/>
<dbReference type="Gene3D" id="1.10.357.10">
    <property type="entry name" value="Tetracycline Repressor, domain 2"/>
    <property type="match status" value="1"/>
</dbReference>
<sequence length="220" mass="25137">MPFRKLAPRISNIVHYSQHEVMARRNDHSREELIEMTLNCVEAYLKDNPYHSLSLRKVAAMIGYVPSTLVNVFGSYNILLLHVVARTLDDLRRQAQEKLQSSTDPKTSLFLLAQVYLDFAKANPYRWQLVFEHSMKGNDMPDWHSDRIQNMTGILETLLHKLSPLRSDESVVEASRVLWAGVHGITLLSVDDKFFTDVPVNGQELINNLLTGYLSSWVAA</sequence>
<dbReference type="SUPFAM" id="SSF48498">
    <property type="entry name" value="Tetracyclin repressor-like, C-terminal domain"/>
    <property type="match status" value="1"/>
</dbReference>
<dbReference type="STRING" id="1121869.SAMN03084138_01564"/>
<protein>
    <submittedName>
        <fullName evidence="4">DNA-binding transcriptional regulator, AcrR family</fullName>
    </submittedName>
</protein>